<dbReference type="EMBL" id="JAJVDC020000154">
    <property type="protein sequence ID" value="KAL1621296.1"/>
    <property type="molecule type" value="Genomic_DNA"/>
</dbReference>
<dbReference type="Proteomes" id="UP001521116">
    <property type="component" value="Unassembled WGS sequence"/>
</dbReference>
<feature type="coiled-coil region" evidence="1">
    <location>
        <begin position="531"/>
        <end position="558"/>
    </location>
</feature>
<evidence type="ECO:0000256" key="2">
    <source>
        <dbReference type="SAM" id="MobiDB-lite"/>
    </source>
</evidence>
<organism evidence="3 4">
    <name type="scientific">Neofusicoccum ribis</name>
    <dbReference type="NCBI Taxonomy" id="45134"/>
    <lineage>
        <taxon>Eukaryota</taxon>
        <taxon>Fungi</taxon>
        <taxon>Dikarya</taxon>
        <taxon>Ascomycota</taxon>
        <taxon>Pezizomycotina</taxon>
        <taxon>Dothideomycetes</taxon>
        <taxon>Dothideomycetes incertae sedis</taxon>
        <taxon>Botryosphaeriales</taxon>
        <taxon>Botryosphaeriaceae</taxon>
        <taxon>Neofusicoccum</taxon>
    </lineage>
</organism>
<evidence type="ECO:0000313" key="4">
    <source>
        <dbReference type="Proteomes" id="UP001521116"/>
    </source>
</evidence>
<reference evidence="3 4" key="1">
    <citation type="submission" date="2024-02" db="EMBL/GenBank/DDBJ databases">
        <title>De novo assembly and annotation of 12 fungi associated with fruit tree decline syndrome in Ontario, Canada.</title>
        <authorList>
            <person name="Sulman M."/>
            <person name="Ellouze W."/>
            <person name="Ilyukhin E."/>
        </authorList>
    </citation>
    <scope>NUCLEOTIDE SEQUENCE [LARGE SCALE GENOMIC DNA]</scope>
    <source>
        <strain evidence="3 4">M1-105</strain>
    </source>
</reference>
<evidence type="ECO:0000256" key="1">
    <source>
        <dbReference type="SAM" id="Coils"/>
    </source>
</evidence>
<protein>
    <submittedName>
        <fullName evidence="3">Uncharacterized protein</fullName>
    </submittedName>
</protein>
<comment type="caution">
    <text evidence="3">The sequence shown here is derived from an EMBL/GenBank/DDBJ whole genome shotgun (WGS) entry which is preliminary data.</text>
</comment>
<keyword evidence="1" id="KW-0175">Coiled coil</keyword>
<feature type="compositionally biased region" description="Low complexity" evidence="2">
    <location>
        <begin position="617"/>
        <end position="630"/>
    </location>
</feature>
<feature type="compositionally biased region" description="Basic and acidic residues" evidence="2">
    <location>
        <begin position="195"/>
        <end position="205"/>
    </location>
</feature>
<feature type="region of interest" description="Disordered" evidence="2">
    <location>
        <begin position="609"/>
        <end position="668"/>
    </location>
</feature>
<keyword evidence="4" id="KW-1185">Reference proteome</keyword>
<feature type="compositionally biased region" description="Low complexity" evidence="2">
    <location>
        <begin position="181"/>
        <end position="194"/>
    </location>
</feature>
<feature type="compositionally biased region" description="Low complexity" evidence="2">
    <location>
        <begin position="279"/>
        <end position="300"/>
    </location>
</feature>
<accession>A0ABR3SHR9</accession>
<name>A0ABR3SHR9_9PEZI</name>
<feature type="region of interest" description="Disordered" evidence="2">
    <location>
        <begin position="61"/>
        <end position="205"/>
    </location>
</feature>
<evidence type="ECO:0000313" key="3">
    <source>
        <dbReference type="EMBL" id="KAL1621296.1"/>
    </source>
</evidence>
<feature type="compositionally biased region" description="Low complexity" evidence="2">
    <location>
        <begin position="133"/>
        <end position="149"/>
    </location>
</feature>
<gene>
    <name evidence="3" type="ORF">SLS56_009290</name>
</gene>
<sequence length="668" mass="74728">MCVIEQRTYVQPNGRKETFEHVKSRCHLAGTGKTCRQITYEERTMQGAGHSRLSPRVRYADESSLPSPATESFPPTPVDGATVVEVTPTSAGFRPHSSPKHHRKSGSYGKIVFDFGGSKKEKTNTRTKKYHGSSAASEATSSSSVRSFSPAPPSPLSATHEANLGPTYQYSHRRSYSATVPSSSIPFSTSTRTPTRPDSRGREEHHFLSPQAGADTHLASPLAQADPPMGPPGPPRRPAPPAAADPPSPEEPSRRRNRKNAPPPIVTQQPSRSSEYRTAPAASSYSTSSRSHNSRSEASSQVASDREFAEKLSASLNNLRMGDEPAQPTETEDERQARIDRERFEQREKLRKERQADEYWAKYYREREERREEGRRKNEEQRRSADDWETRFEDGRRRLEQERATRTPPEDRHDPTVDVGPADSSGDDDWEAQLAEGRRRLDELKRTEAANINNVRPQKRERRPSHSSTTLPRRRNSTTGRPNVVRFASTNSSSTPNVTSSSSGVDPEETERARLYAFETQQMARERNEVDGMLAAQIAEAEAEIRNAEARLANRREREQRERLVEGMYGAYTYDGLNTGASRGDYYSPRLGMSGVGGGGLRHETRRLDGQRSSRLPVAVPQQGGAAGAVRESGRERGQRFIGDVRSGRHRRGSSAHYRWEGEESGYY</sequence>
<feature type="compositionally biased region" description="Pro residues" evidence="2">
    <location>
        <begin position="228"/>
        <end position="250"/>
    </location>
</feature>
<feature type="compositionally biased region" description="Polar residues" evidence="2">
    <location>
        <begin position="166"/>
        <end position="180"/>
    </location>
</feature>
<feature type="compositionally biased region" description="Basic and acidic residues" evidence="2">
    <location>
        <begin position="436"/>
        <end position="448"/>
    </location>
</feature>
<proteinExistence type="predicted"/>
<feature type="compositionally biased region" description="Polar residues" evidence="2">
    <location>
        <begin position="466"/>
        <end position="481"/>
    </location>
</feature>
<feature type="region of interest" description="Disordered" evidence="2">
    <location>
        <begin position="217"/>
        <end position="510"/>
    </location>
</feature>
<feature type="compositionally biased region" description="Basic and acidic residues" evidence="2">
    <location>
        <begin position="334"/>
        <end position="416"/>
    </location>
</feature>
<feature type="compositionally biased region" description="Low complexity" evidence="2">
    <location>
        <begin position="489"/>
        <end position="503"/>
    </location>
</feature>